<dbReference type="EMBL" id="VSSQ01047777">
    <property type="protein sequence ID" value="MPN01794.1"/>
    <property type="molecule type" value="Genomic_DNA"/>
</dbReference>
<accession>A0A645EMA4</accession>
<gene>
    <name evidence="1" type="ORF">SDC9_149006</name>
</gene>
<protein>
    <submittedName>
        <fullName evidence="1">Uncharacterized protein</fullName>
    </submittedName>
</protein>
<sequence length="102" mass="11076">MPQSFRYEEVPAGASEEELFSSARTSMSAQEGSVIVLDVPTGLIEVTPGFKVDPATLLAALDQYGIIHLALEPTSGLALDVEDVITLNLGELYTEMNDYRKK</sequence>
<comment type="caution">
    <text evidence="1">The sequence shown here is derived from an EMBL/GenBank/DDBJ whole genome shotgun (WGS) entry which is preliminary data.</text>
</comment>
<dbReference type="AlphaFoldDB" id="A0A645EMA4"/>
<name>A0A645EMA4_9ZZZZ</name>
<evidence type="ECO:0000313" key="1">
    <source>
        <dbReference type="EMBL" id="MPN01794.1"/>
    </source>
</evidence>
<reference evidence="1" key="1">
    <citation type="submission" date="2019-08" db="EMBL/GenBank/DDBJ databases">
        <authorList>
            <person name="Kucharzyk K."/>
            <person name="Murdoch R.W."/>
            <person name="Higgins S."/>
            <person name="Loffler F."/>
        </authorList>
    </citation>
    <scope>NUCLEOTIDE SEQUENCE</scope>
</reference>
<proteinExistence type="predicted"/>
<organism evidence="1">
    <name type="scientific">bioreactor metagenome</name>
    <dbReference type="NCBI Taxonomy" id="1076179"/>
    <lineage>
        <taxon>unclassified sequences</taxon>
        <taxon>metagenomes</taxon>
        <taxon>ecological metagenomes</taxon>
    </lineage>
</organism>